<dbReference type="InterPro" id="IPR011004">
    <property type="entry name" value="Trimer_LpxA-like_sf"/>
</dbReference>
<dbReference type="STRING" id="890420.SAMN05216226_101384"/>
<dbReference type="Pfam" id="PF00132">
    <property type="entry name" value="Hexapep"/>
    <property type="match status" value="1"/>
</dbReference>
<dbReference type="EMBL" id="FNFC01000001">
    <property type="protein sequence ID" value="SDJ26300.1"/>
    <property type="molecule type" value="Genomic_DNA"/>
</dbReference>
<protein>
    <submittedName>
        <fullName evidence="1">Transferase hexapeptide (Six repeat-containing protein)</fullName>
    </submittedName>
</protein>
<dbReference type="Gene3D" id="2.160.10.10">
    <property type="entry name" value="Hexapeptide repeat proteins"/>
    <property type="match status" value="1"/>
</dbReference>
<dbReference type="InterPro" id="IPR050179">
    <property type="entry name" value="Trans_hexapeptide_repeat"/>
</dbReference>
<dbReference type="PANTHER" id="PTHR43300">
    <property type="entry name" value="ACETYLTRANSFERASE"/>
    <property type="match status" value="1"/>
</dbReference>
<proteinExistence type="predicted"/>
<dbReference type="GO" id="GO:0016740">
    <property type="term" value="F:transferase activity"/>
    <property type="evidence" value="ECO:0007669"/>
    <property type="project" value="UniProtKB-KW"/>
</dbReference>
<dbReference type="SUPFAM" id="SSF51161">
    <property type="entry name" value="Trimeric LpxA-like enzymes"/>
    <property type="match status" value="1"/>
</dbReference>
<accession>A0A1G8SC83</accession>
<dbReference type="RefSeq" id="WP_092698836.1">
    <property type="nucleotide sequence ID" value="NZ_FNFC01000001.1"/>
</dbReference>
<reference evidence="1 2" key="1">
    <citation type="submission" date="2016-10" db="EMBL/GenBank/DDBJ databases">
        <authorList>
            <person name="de Groot N.N."/>
        </authorList>
    </citation>
    <scope>NUCLEOTIDE SEQUENCE [LARGE SCALE GENOMIC DNA]</scope>
    <source>
        <strain evidence="1 2">IBRC-M10015</strain>
    </source>
</reference>
<evidence type="ECO:0000313" key="2">
    <source>
        <dbReference type="Proteomes" id="UP000198856"/>
    </source>
</evidence>
<dbReference type="AlphaFoldDB" id="A0A1G8SC83"/>
<evidence type="ECO:0000313" key="1">
    <source>
        <dbReference type="EMBL" id="SDJ26300.1"/>
    </source>
</evidence>
<keyword evidence="1" id="KW-0808">Transferase</keyword>
<name>A0A1G8SC83_9EURY</name>
<dbReference type="Proteomes" id="UP000198856">
    <property type="component" value="Unassembled WGS sequence"/>
</dbReference>
<sequence length="165" mass="17774">MVEMKQVGTNVIAEDFEHGENFEIGHFNVIHPGCEVGDDVQIRSHVELRPDTTIGDGCYIDSNVRSSGENEIGDDVTLRYGSIIARGCDIRDGCYICPQVMTNNLNHNRNPVGGATVGENCFIGTQTVLGAGIEIVPEVTVGSCSLVTKDITEEGVYVGTPVEKM</sequence>
<keyword evidence="2" id="KW-1185">Reference proteome</keyword>
<dbReference type="InterPro" id="IPR001451">
    <property type="entry name" value="Hexapep"/>
</dbReference>
<gene>
    <name evidence="1" type="ORF">SAMN05216226_101384</name>
</gene>
<organism evidence="1 2">
    <name type="scientific">Halovenus aranensis</name>
    <dbReference type="NCBI Taxonomy" id="890420"/>
    <lineage>
        <taxon>Archaea</taxon>
        <taxon>Methanobacteriati</taxon>
        <taxon>Methanobacteriota</taxon>
        <taxon>Stenosarchaea group</taxon>
        <taxon>Halobacteria</taxon>
        <taxon>Halobacteriales</taxon>
        <taxon>Haloarculaceae</taxon>
        <taxon>Halovenus</taxon>
    </lineage>
</organism>